<keyword evidence="3" id="KW-1003">Cell membrane</keyword>
<comment type="subcellular location">
    <subcellularLocation>
        <location evidence="1">Cell membrane</location>
        <topology evidence="1">Multi-pass membrane protein</topology>
    </subcellularLocation>
</comment>
<gene>
    <name evidence="10" type="ORF">J2I47_22500</name>
</gene>
<dbReference type="Pfam" id="PF12704">
    <property type="entry name" value="MacB_PCD"/>
    <property type="match status" value="1"/>
</dbReference>
<comment type="similarity">
    <text evidence="2">Belongs to the ABC-4 integral membrane protein family. LolC/E subfamily.</text>
</comment>
<keyword evidence="4 7" id="KW-0812">Transmembrane</keyword>
<dbReference type="InterPro" id="IPR025857">
    <property type="entry name" value="MacB_PCD"/>
</dbReference>
<sequence>MNQLLRLAWRNIGRKRRRSLIAISSVAFALLVSISLRSLMLGNYDKMIEAGTKNVGHLQIHSAGYWTGKSINELMTDSPARRQQLAQAVGITHVLARLQNGALASGEKTTKAVQVNGIDPDIEDGFTNLSGRLSKGSFIKNQSTGVVMAEGLARYLKLGVGDTVVLIGQGYQANIAAGKYPIQGMVRLGNPQLNLSQVYMPLPLAQAFFSADGLASAYLLTLVDANQTDPVKNRIQATLGNGFEVMTWNELLPEIKNSQRIDTTIFTLLSSCLYLIIGMGLIGTVLMMTLERRREFGILQAIGLQKSQIRLLIILESLLLGFVGVVVGLALALPFVLYMNAHPIPLTGESGKSFEAMGVEPVLQLGLKPHLFALMGSIVLAIMGLATLVPMGIVSRLKTSEAIK</sequence>
<comment type="caution">
    <text evidence="10">The sequence shown here is derived from an EMBL/GenBank/DDBJ whole genome shotgun (WGS) entry which is preliminary data.</text>
</comment>
<dbReference type="Pfam" id="PF02687">
    <property type="entry name" value="FtsX"/>
    <property type="match status" value="1"/>
</dbReference>
<dbReference type="GO" id="GO:0098797">
    <property type="term" value="C:plasma membrane protein complex"/>
    <property type="evidence" value="ECO:0007669"/>
    <property type="project" value="TreeGrafter"/>
</dbReference>
<keyword evidence="6 7" id="KW-0472">Membrane</keyword>
<evidence type="ECO:0000256" key="5">
    <source>
        <dbReference type="ARBA" id="ARBA00022989"/>
    </source>
</evidence>
<dbReference type="EMBL" id="JAFMYV010000013">
    <property type="protein sequence ID" value="MBO0939341.1"/>
    <property type="molecule type" value="Genomic_DNA"/>
</dbReference>
<dbReference type="PANTHER" id="PTHR30489:SF0">
    <property type="entry name" value="LIPOPROTEIN-RELEASING SYSTEM TRANSMEMBRANE PROTEIN LOLE"/>
    <property type="match status" value="1"/>
</dbReference>
<feature type="transmembrane region" description="Helical" evidence="7">
    <location>
        <begin position="311"/>
        <end position="337"/>
    </location>
</feature>
<feature type="transmembrane region" description="Helical" evidence="7">
    <location>
        <begin position="20"/>
        <end position="40"/>
    </location>
</feature>
<evidence type="ECO:0000256" key="4">
    <source>
        <dbReference type="ARBA" id="ARBA00022692"/>
    </source>
</evidence>
<organism evidence="10 11">
    <name type="scientific">Fibrella rubiginis</name>
    <dbReference type="NCBI Taxonomy" id="2817060"/>
    <lineage>
        <taxon>Bacteria</taxon>
        <taxon>Pseudomonadati</taxon>
        <taxon>Bacteroidota</taxon>
        <taxon>Cytophagia</taxon>
        <taxon>Cytophagales</taxon>
        <taxon>Spirosomataceae</taxon>
        <taxon>Fibrella</taxon>
    </lineage>
</organism>
<evidence type="ECO:0000256" key="1">
    <source>
        <dbReference type="ARBA" id="ARBA00004651"/>
    </source>
</evidence>
<dbReference type="GO" id="GO:0044874">
    <property type="term" value="P:lipoprotein localization to outer membrane"/>
    <property type="evidence" value="ECO:0007669"/>
    <property type="project" value="TreeGrafter"/>
</dbReference>
<evidence type="ECO:0000313" key="11">
    <source>
        <dbReference type="Proteomes" id="UP000664034"/>
    </source>
</evidence>
<evidence type="ECO:0000256" key="2">
    <source>
        <dbReference type="ARBA" id="ARBA00005236"/>
    </source>
</evidence>
<feature type="transmembrane region" description="Helical" evidence="7">
    <location>
        <begin position="265"/>
        <end position="290"/>
    </location>
</feature>
<keyword evidence="5 7" id="KW-1133">Transmembrane helix</keyword>
<dbReference type="RefSeq" id="WP_207366863.1">
    <property type="nucleotide sequence ID" value="NZ_JAFMYV010000013.1"/>
</dbReference>
<reference evidence="10" key="1">
    <citation type="submission" date="2021-03" db="EMBL/GenBank/DDBJ databases">
        <title>Fibrella sp. HMF5335 genome sequencing and assembly.</title>
        <authorList>
            <person name="Kang H."/>
            <person name="Kim H."/>
            <person name="Bae S."/>
            <person name="Joh K."/>
        </authorList>
    </citation>
    <scope>NUCLEOTIDE SEQUENCE</scope>
    <source>
        <strain evidence="10">HMF5335</strain>
    </source>
</reference>
<evidence type="ECO:0000256" key="6">
    <source>
        <dbReference type="ARBA" id="ARBA00023136"/>
    </source>
</evidence>
<evidence type="ECO:0000259" key="9">
    <source>
        <dbReference type="Pfam" id="PF12704"/>
    </source>
</evidence>
<feature type="transmembrane region" description="Helical" evidence="7">
    <location>
        <begin position="371"/>
        <end position="394"/>
    </location>
</feature>
<feature type="domain" description="MacB-like periplasmic core" evidence="9">
    <location>
        <begin position="20"/>
        <end position="237"/>
    </location>
</feature>
<dbReference type="InterPro" id="IPR003838">
    <property type="entry name" value="ABC3_permease_C"/>
</dbReference>
<dbReference type="AlphaFoldDB" id="A0A939K7E8"/>
<proteinExistence type="inferred from homology"/>
<evidence type="ECO:0000259" key="8">
    <source>
        <dbReference type="Pfam" id="PF02687"/>
    </source>
</evidence>
<evidence type="ECO:0000256" key="7">
    <source>
        <dbReference type="SAM" id="Phobius"/>
    </source>
</evidence>
<evidence type="ECO:0000313" key="10">
    <source>
        <dbReference type="EMBL" id="MBO0939341.1"/>
    </source>
</evidence>
<dbReference type="InterPro" id="IPR051447">
    <property type="entry name" value="Lipoprotein-release_system"/>
</dbReference>
<protein>
    <submittedName>
        <fullName evidence="10">ABC transporter permease</fullName>
    </submittedName>
</protein>
<name>A0A939K7E8_9BACT</name>
<dbReference type="PANTHER" id="PTHR30489">
    <property type="entry name" value="LIPOPROTEIN-RELEASING SYSTEM TRANSMEMBRANE PROTEIN LOLE"/>
    <property type="match status" value="1"/>
</dbReference>
<dbReference type="Proteomes" id="UP000664034">
    <property type="component" value="Unassembled WGS sequence"/>
</dbReference>
<keyword evidence="11" id="KW-1185">Reference proteome</keyword>
<feature type="domain" description="ABC3 transporter permease C-terminal" evidence="8">
    <location>
        <begin position="269"/>
        <end position="390"/>
    </location>
</feature>
<evidence type="ECO:0000256" key="3">
    <source>
        <dbReference type="ARBA" id="ARBA00022475"/>
    </source>
</evidence>
<accession>A0A939K7E8</accession>